<dbReference type="RefSeq" id="WP_380721859.1">
    <property type="nucleotide sequence ID" value="NZ_JBHSGI010000033.1"/>
</dbReference>
<dbReference type="EMBL" id="JBHSGI010000033">
    <property type="protein sequence ID" value="MFC4671381.1"/>
    <property type="molecule type" value="Genomic_DNA"/>
</dbReference>
<accession>A0ABV9KN80</accession>
<reference evidence="2" key="1">
    <citation type="journal article" date="2019" name="Int. J. Syst. Evol. Microbiol.">
        <title>The Global Catalogue of Microorganisms (GCM) 10K type strain sequencing project: providing services to taxonomists for standard genome sequencing and annotation.</title>
        <authorList>
            <consortium name="The Broad Institute Genomics Platform"/>
            <consortium name="The Broad Institute Genome Sequencing Center for Infectious Disease"/>
            <person name="Wu L."/>
            <person name="Ma J."/>
        </authorList>
    </citation>
    <scope>NUCLEOTIDE SEQUENCE [LARGE SCALE GENOMIC DNA]</scope>
    <source>
        <strain evidence="2">CGMCC 4.7283</strain>
    </source>
</reference>
<proteinExistence type="predicted"/>
<name>A0ABV9KN80_9RHOB</name>
<keyword evidence="2" id="KW-1185">Reference proteome</keyword>
<comment type="caution">
    <text evidence="1">The sequence shown here is derived from an EMBL/GenBank/DDBJ whole genome shotgun (WGS) entry which is preliminary data.</text>
</comment>
<protein>
    <recommendedName>
        <fullName evidence="3">Tetratricopeptide repeat protein</fullName>
    </recommendedName>
</protein>
<sequence>MPSTDLSRGFLVAALGLLGRVDEARAVRDELAAINPGYSFAAHLARLPFPDPAPAERLKQGYAAAGIPD</sequence>
<evidence type="ECO:0008006" key="3">
    <source>
        <dbReference type="Google" id="ProtNLM"/>
    </source>
</evidence>
<evidence type="ECO:0000313" key="1">
    <source>
        <dbReference type="EMBL" id="MFC4671381.1"/>
    </source>
</evidence>
<dbReference type="Proteomes" id="UP001595973">
    <property type="component" value="Unassembled WGS sequence"/>
</dbReference>
<evidence type="ECO:0000313" key="2">
    <source>
        <dbReference type="Proteomes" id="UP001595973"/>
    </source>
</evidence>
<gene>
    <name evidence="1" type="ORF">ACFO5X_22705</name>
</gene>
<organism evidence="1 2">
    <name type="scientific">Seohaeicola nanhaiensis</name>
    <dbReference type="NCBI Taxonomy" id="1387282"/>
    <lineage>
        <taxon>Bacteria</taxon>
        <taxon>Pseudomonadati</taxon>
        <taxon>Pseudomonadota</taxon>
        <taxon>Alphaproteobacteria</taxon>
        <taxon>Rhodobacterales</taxon>
        <taxon>Roseobacteraceae</taxon>
        <taxon>Seohaeicola</taxon>
    </lineage>
</organism>